<evidence type="ECO:0008006" key="3">
    <source>
        <dbReference type="Google" id="ProtNLM"/>
    </source>
</evidence>
<evidence type="ECO:0000313" key="1">
    <source>
        <dbReference type="EMBL" id="OWR01237.1"/>
    </source>
</evidence>
<protein>
    <recommendedName>
        <fullName evidence="3">IS110 family transposase</fullName>
    </recommendedName>
</protein>
<dbReference type="EMBL" id="NISJ01000001">
    <property type="protein sequence ID" value="OWR01237.1"/>
    <property type="molecule type" value="Genomic_DNA"/>
</dbReference>
<dbReference type="Proteomes" id="UP000197097">
    <property type="component" value="Unassembled WGS sequence"/>
</dbReference>
<organism evidence="1 2">
    <name type="scientific">Sphingopyxis witflariensis</name>
    <dbReference type="NCBI Taxonomy" id="173675"/>
    <lineage>
        <taxon>Bacteria</taxon>
        <taxon>Pseudomonadati</taxon>
        <taxon>Pseudomonadota</taxon>
        <taxon>Alphaproteobacteria</taxon>
        <taxon>Sphingomonadales</taxon>
        <taxon>Sphingomonadaceae</taxon>
        <taxon>Sphingopyxis</taxon>
    </lineage>
</organism>
<reference evidence="1 2" key="1">
    <citation type="journal article" date="2002" name="Int. J. Syst. Evol. Microbiol.">
        <title>Sphingopyxis witflariensis sp. nov., isolated from activated sludge.</title>
        <authorList>
            <person name="Kampfer P."/>
            <person name="Witzenberger R."/>
            <person name="Denner E.B."/>
            <person name="Busse H.J."/>
            <person name="Neef A."/>
        </authorList>
    </citation>
    <scope>NUCLEOTIDE SEQUENCE [LARGE SCALE GENOMIC DNA]</scope>
    <source>
        <strain evidence="1 2">DSM 14551</strain>
    </source>
</reference>
<dbReference type="OrthoDB" id="8261795at2"/>
<gene>
    <name evidence="1" type="ORF">CDQ91_02155</name>
</gene>
<keyword evidence="2" id="KW-1185">Reference proteome</keyword>
<dbReference type="AlphaFoldDB" id="A0A246K5H6"/>
<evidence type="ECO:0000313" key="2">
    <source>
        <dbReference type="Proteomes" id="UP000197097"/>
    </source>
</evidence>
<comment type="caution">
    <text evidence="1">The sequence shown here is derived from an EMBL/GenBank/DDBJ whole genome shotgun (WGS) entry which is preliminary data.</text>
</comment>
<sequence>MMSQWVKYVGLDVHKDTIAVAVAEDGKRAEVREHGEIVNTPAALAKLLGRLGGPGADLHIRYEAGPCGYD</sequence>
<accession>A0A246K5H6</accession>
<proteinExistence type="predicted"/>
<name>A0A246K5H6_9SPHN</name>